<comment type="caution">
    <text evidence="7">The sequence shown here is derived from an EMBL/GenBank/DDBJ whole genome shotgun (WGS) entry which is preliminary data.</text>
</comment>
<dbReference type="Pfam" id="PF00892">
    <property type="entry name" value="EamA"/>
    <property type="match status" value="1"/>
</dbReference>
<evidence type="ECO:0000313" key="8">
    <source>
        <dbReference type="Proteomes" id="UP001152320"/>
    </source>
</evidence>
<dbReference type="SUPFAM" id="SSF103481">
    <property type="entry name" value="Multidrug resistance efflux transporter EmrE"/>
    <property type="match status" value="2"/>
</dbReference>
<dbReference type="InterPro" id="IPR000620">
    <property type="entry name" value="EamA_dom"/>
</dbReference>
<dbReference type="AlphaFoldDB" id="A0A9Q1CTA7"/>
<feature type="transmembrane region" description="Helical" evidence="5">
    <location>
        <begin position="201"/>
        <end position="220"/>
    </location>
</feature>
<sequence>MLPPSRAICTGTSFKRIQSLPLAPWKWLSQAGNICIIPLALSVLPVGDAVTISYTALIQVGFFSWIILKEPVRLFDLIFALVAFEGVFFMARPPFIFGNSDQSSGIYVKYQGVLYATAGSLSIALFTVFSRKISALGINSYFCMLFNVTVAVVISGVIALSLQRWHWLTMHEWLLAALLGAVYAGSYCTIFYALRVETATLVTVINTSEIVFAFVWQVVLLNQPPFWTSCVGAVLIFASCVGITLMKRETSPSQGTFQYRVAPSIAIL</sequence>
<evidence type="ECO:0000256" key="2">
    <source>
        <dbReference type="ARBA" id="ARBA00022692"/>
    </source>
</evidence>
<protein>
    <submittedName>
        <fullName evidence="7">Solute carrier family 35 member G1</fullName>
    </submittedName>
</protein>
<keyword evidence="2 5" id="KW-0812">Transmembrane</keyword>
<feature type="transmembrane region" description="Helical" evidence="5">
    <location>
        <begin position="141"/>
        <end position="161"/>
    </location>
</feature>
<evidence type="ECO:0000313" key="7">
    <source>
        <dbReference type="EMBL" id="KAJ8051011.1"/>
    </source>
</evidence>
<evidence type="ECO:0000256" key="3">
    <source>
        <dbReference type="ARBA" id="ARBA00022989"/>
    </source>
</evidence>
<reference evidence="7" key="1">
    <citation type="submission" date="2021-10" db="EMBL/GenBank/DDBJ databases">
        <title>Tropical sea cucumber genome reveals ecological adaptation and Cuvierian tubules defense mechanism.</title>
        <authorList>
            <person name="Chen T."/>
        </authorList>
    </citation>
    <scope>NUCLEOTIDE SEQUENCE</scope>
    <source>
        <strain evidence="7">Nanhai2018</strain>
        <tissue evidence="7">Muscle</tissue>
    </source>
</reference>
<dbReference type="PANTHER" id="PTHR22911">
    <property type="entry name" value="ACYL-MALONYL CONDENSING ENZYME-RELATED"/>
    <property type="match status" value="1"/>
</dbReference>
<keyword evidence="3 5" id="KW-1133">Transmembrane helix</keyword>
<dbReference type="Proteomes" id="UP001152320">
    <property type="component" value="Chromosome 1"/>
</dbReference>
<evidence type="ECO:0000256" key="1">
    <source>
        <dbReference type="ARBA" id="ARBA00004141"/>
    </source>
</evidence>
<dbReference type="OrthoDB" id="306876at2759"/>
<feature type="domain" description="EamA" evidence="6">
    <location>
        <begin position="112"/>
        <end position="244"/>
    </location>
</feature>
<accession>A0A9Q1CTA7</accession>
<feature type="transmembrane region" description="Helical" evidence="5">
    <location>
        <begin position="49"/>
        <end position="67"/>
    </location>
</feature>
<dbReference type="EMBL" id="JAIZAY010000001">
    <property type="protein sequence ID" value="KAJ8051011.1"/>
    <property type="molecule type" value="Genomic_DNA"/>
</dbReference>
<keyword evidence="8" id="KW-1185">Reference proteome</keyword>
<evidence type="ECO:0000256" key="4">
    <source>
        <dbReference type="ARBA" id="ARBA00023136"/>
    </source>
</evidence>
<evidence type="ECO:0000256" key="5">
    <source>
        <dbReference type="SAM" id="Phobius"/>
    </source>
</evidence>
<gene>
    <name evidence="7" type="ORF">HOLleu_04419</name>
</gene>
<keyword evidence="4 5" id="KW-0472">Membrane</keyword>
<dbReference type="GO" id="GO:0016020">
    <property type="term" value="C:membrane"/>
    <property type="evidence" value="ECO:0007669"/>
    <property type="project" value="UniProtKB-SubCell"/>
</dbReference>
<proteinExistence type="predicted"/>
<organism evidence="7 8">
    <name type="scientific">Holothuria leucospilota</name>
    <name type="common">Black long sea cucumber</name>
    <name type="synonym">Mertensiothuria leucospilota</name>
    <dbReference type="NCBI Taxonomy" id="206669"/>
    <lineage>
        <taxon>Eukaryota</taxon>
        <taxon>Metazoa</taxon>
        <taxon>Echinodermata</taxon>
        <taxon>Eleutherozoa</taxon>
        <taxon>Echinozoa</taxon>
        <taxon>Holothuroidea</taxon>
        <taxon>Aspidochirotacea</taxon>
        <taxon>Aspidochirotida</taxon>
        <taxon>Holothuriidae</taxon>
        <taxon>Holothuria</taxon>
    </lineage>
</organism>
<feature type="transmembrane region" description="Helical" evidence="5">
    <location>
        <begin position="74"/>
        <end position="92"/>
    </location>
</feature>
<dbReference type="PANTHER" id="PTHR22911:SF6">
    <property type="entry name" value="SOLUTE CARRIER FAMILY 35 MEMBER G1"/>
    <property type="match status" value="1"/>
</dbReference>
<evidence type="ECO:0000259" key="6">
    <source>
        <dbReference type="Pfam" id="PF00892"/>
    </source>
</evidence>
<feature type="transmembrane region" description="Helical" evidence="5">
    <location>
        <begin position="226"/>
        <end position="246"/>
    </location>
</feature>
<dbReference type="InterPro" id="IPR037185">
    <property type="entry name" value="EmrE-like"/>
</dbReference>
<feature type="transmembrane region" description="Helical" evidence="5">
    <location>
        <begin position="173"/>
        <end position="194"/>
    </location>
</feature>
<name>A0A9Q1CTA7_HOLLE</name>
<feature type="transmembrane region" description="Helical" evidence="5">
    <location>
        <begin position="112"/>
        <end position="129"/>
    </location>
</feature>
<comment type="subcellular location">
    <subcellularLocation>
        <location evidence="1">Membrane</location>
        <topology evidence="1">Multi-pass membrane protein</topology>
    </subcellularLocation>
</comment>